<name>A0A6A6INB0_9PLEO</name>
<evidence type="ECO:0000313" key="1">
    <source>
        <dbReference type="EMBL" id="KAF2251302.1"/>
    </source>
</evidence>
<proteinExistence type="predicted"/>
<accession>A0A6A6INB0</accession>
<dbReference type="AlphaFoldDB" id="A0A6A6INB0"/>
<dbReference type="PANTHER" id="PTHR42085">
    <property type="entry name" value="F-BOX DOMAIN-CONTAINING PROTEIN"/>
    <property type="match status" value="1"/>
</dbReference>
<reference evidence="1" key="1">
    <citation type="journal article" date="2020" name="Stud. Mycol.">
        <title>101 Dothideomycetes genomes: a test case for predicting lifestyles and emergence of pathogens.</title>
        <authorList>
            <person name="Haridas S."/>
            <person name="Albert R."/>
            <person name="Binder M."/>
            <person name="Bloem J."/>
            <person name="Labutti K."/>
            <person name="Salamov A."/>
            <person name="Andreopoulos B."/>
            <person name="Baker S."/>
            <person name="Barry K."/>
            <person name="Bills G."/>
            <person name="Bluhm B."/>
            <person name="Cannon C."/>
            <person name="Castanera R."/>
            <person name="Culley D."/>
            <person name="Daum C."/>
            <person name="Ezra D."/>
            <person name="Gonzalez J."/>
            <person name="Henrissat B."/>
            <person name="Kuo A."/>
            <person name="Liang C."/>
            <person name="Lipzen A."/>
            <person name="Lutzoni F."/>
            <person name="Magnuson J."/>
            <person name="Mondo S."/>
            <person name="Nolan M."/>
            <person name="Ohm R."/>
            <person name="Pangilinan J."/>
            <person name="Park H.-J."/>
            <person name="Ramirez L."/>
            <person name="Alfaro M."/>
            <person name="Sun H."/>
            <person name="Tritt A."/>
            <person name="Yoshinaga Y."/>
            <person name="Zwiers L.-H."/>
            <person name="Turgeon B."/>
            <person name="Goodwin S."/>
            <person name="Spatafora J."/>
            <person name="Crous P."/>
            <person name="Grigoriev I."/>
        </authorList>
    </citation>
    <scope>NUCLEOTIDE SEQUENCE</scope>
    <source>
        <strain evidence="1">CBS 122368</strain>
    </source>
</reference>
<dbReference type="OrthoDB" id="3799631at2759"/>
<dbReference type="PANTHER" id="PTHR42085:SF2">
    <property type="entry name" value="F-BOX DOMAIN-CONTAINING PROTEIN"/>
    <property type="match status" value="1"/>
</dbReference>
<evidence type="ECO:0000313" key="2">
    <source>
        <dbReference type="Proteomes" id="UP000800094"/>
    </source>
</evidence>
<sequence length="314" mass="36413">MAGDTAISAVTTNMQVSDGVEEEVASLLPVEAYRSLTSVSRPLLIKMNAEFLQNPKFRDHVRGFFDPRALLKGILTRYGGQPFRFMDLPVEVRLRIAEYALAHDEGLFWHWESYTPDKMIGRFRKRRFLFPDHNHFNPLGLACRQLHRETEYIPFKVNTLHFDVMEMGGDSFDDYSEAPIEYLRTAIKALRHFVSHASTAIIVATRIVHINCFRVSEEQLLLFSKVVKETPHMKIDLCPCWWANSDGKRTRDIDQFMDDGRCYETILSKLNFSHAGRSWRVRTGSMDRAAIDRLRKHLSPDDFTTALRWIEEGL</sequence>
<dbReference type="RefSeq" id="XP_033686306.1">
    <property type="nucleotide sequence ID" value="XM_033828712.1"/>
</dbReference>
<protein>
    <submittedName>
        <fullName evidence="1">Uncharacterized protein</fullName>
    </submittedName>
</protein>
<dbReference type="EMBL" id="ML987193">
    <property type="protein sequence ID" value="KAF2251302.1"/>
    <property type="molecule type" value="Genomic_DNA"/>
</dbReference>
<gene>
    <name evidence="1" type="ORF">BU26DRAFT_517995</name>
</gene>
<dbReference type="GeneID" id="54582042"/>
<keyword evidence="2" id="KW-1185">Reference proteome</keyword>
<dbReference type="Proteomes" id="UP000800094">
    <property type="component" value="Unassembled WGS sequence"/>
</dbReference>
<organism evidence="1 2">
    <name type="scientific">Trematosphaeria pertusa</name>
    <dbReference type="NCBI Taxonomy" id="390896"/>
    <lineage>
        <taxon>Eukaryota</taxon>
        <taxon>Fungi</taxon>
        <taxon>Dikarya</taxon>
        <taxon>Ascomycota</taxon>
        <taxon>Pezizomycotina</taxon>
        <taxon>Dothideomycetes</taxon>
        <taxon>Pleosporomycetidae</taxon>
        <taxon>Pleosporales</taxon>
        <taxon>Massarineae</taxon>
        <taxon>Trematosphaeriaceae</taxon>
        <taxon>Trematosphaeria</taxon>
    </lineage>
</organism>
<dbReference type="InterPro" id="IPR038883">
    <property type="entry name" value="AN11006-like"/>
</dbReference>